<evidence type="ECO:0000313" key="7">
    <source>
        <dbReference type="Proteomes" id="UP001219862"/>
    </source>
</evidence>
<dbReference type="InterPro" id="IPR052719">
    <property type="entry name" value="CvpA-like"/>
</dbReference>
<organism evidence="6 7">
    <name type="scientific">Roseateles koreensis</name>
    <dbReference type="NCBI Taxonomy" id="2987526"/>
    <lineage>
        <taxon>Bacteria</taxon>
        <taxon>Pseudomonadati</taxon>
        <taxon>Pseudomonadota</taxon>
        <taxon>Betaproteobacteria</taxon>
        <taxon>Burkholderiales</taxon>
        <taxon>Sphaerotilaceae</taxon>
        <taxon>Roseateles</taxon>
    </lineage>
</organism>
<feature type="transmembrane region" description="Helical" evidence="5">
    <location>
        <begin position="106"/>
        <end position="127"/>
    </location>
</feature>
<dbReference type="PANTHER" id="PTHR36926:SF1">
    <property type="entry name" value="COLICIN V PRODUCTION PROTEIN"/>
    <property type="match status" value="1"/>
</dbReference>
<proteinExistence type="predicted"/>
<keyword evidence="7" id="KW-1185">Reference proteome</keyword>
<accession>A0ABT5KTE1</accession>
<evidence type="ECO:0000256" key="4">
    <source>
        <dbReference type="ARBA" id="ARBA00023136"/>
    </source>
</evidence>
<dbReference type="PANTHER" id="PTHR36926">
    <property type="entry name" value="COLICIN V PRODUCTION PROTEIN"/>
    <property type="match status" value="1"/>
</dbReference>
<gene>
    <name evidence="6" type="ORF">PRZ01_13540</name>
</gene>
<keyword evidence="3 5" id="KW-1133">Transmembrane helix</keyword>
<dbReference type="RefSeq" id="WP_273597322.1">
    <property type="nucleotide sequence ID" value="NZ_JAQQXS010000011.1"/>
</dbReference>
<name>A0ABT5KTE1_9BURK</name>
<comment type="subcellular location">
    <subcellularLocation>
        <location evidence="1">Membrane</location>
        <topology evidence="1">Multi-pass membrane protein</topology>
    </subcellularLocation>
</comment>
<feature type="transmembrane region" description="Helical" evidence="5">
    <location>
        <begin position="31"/>
        <end position="52"/>
    </location>
</feature>
<reference evidence="6 7" key="1">
    <citation type="submission" date="2022-10" db="EMBL/GenBank/DDBJ databases">
        <title>paucibacter sp. hw8 Genome sequencing.</title>
        <authorList>
            <person name="Park S."/>
        </authorList>
    </citation>
    <scope>NUCLEOTIDE SEQUENCE [LARGE SCALE GENOMIC DNA]</scope>
    <source>
        <strain evidence="7">hw8</strain>
    </source>
</reference>
<evidence type="ECO:0000313" key="6">
    <source>
        <dbReference type="EMBL" id="MDC8786212.1"/>
    </source>
</evidence>
<dbReference type="InterPro" id="IPR003825">
    <property type="entry name" value="Colicin-V_CvpA"/>
</dbReference>
<dbReference type="Pfam" id="PF02674">
    <property type="entry name" value="Colicin_V"/>
    <property type="match status" value="1"/>
</dbReference>
<evidence type="ECO:0000256" key="1">
    <source>
        <dbReference type="ARBA" id="ARBA00004141"/>
    </source>
</evidence>
<dbReference type="EMBL" id="JAQQXS010000011">
    <property type="protein sequence ID" value="MDC8786212.1"/>
    <property type="molecule type" value="Genomic_DNA"/>
</dbReference>
<feature type="transmembrane region" description="Helical" evidence="5">
    <location>
        <begin position="64"/>
        <end position="85"/>
    </location>
</feature>
<evidence type="ECO:0000256" key="3">
    <source>
        <dbReference type="ARBA" id="ARBA00022989"/>
    </source>
</evidence>
<keyword evidence="4 5" id="KW-0472">Membrane</keyword>
<feature type="transmembrane region" description="Helical" evidence="5">
    <location>
        <begin position="6"/>
        <end position="24"/>
    </location>
</feature>
<dbReference type="Proteomes" id="UP001219862">
    <property type="component" value="Unassembled WGS sequence"/>
</dbReference>
<evidence type="ECO:0000256" key="5">
    <source>
        <dbReference type="SAM" id="Phobius"/>
    </source>
</evidence>
<evidence type="ECO:0000256" key="2">
    <source>
        <dbReference type="ARBA" id="ARBA00022692"/>
    </source>
</evidence>
<sequence>MVWVDYVFLAIGGVSVLMGVWRGLVFEVLSLAGWLVAYVAMPFVAPYLAGVLPQERLGQSATHVLSLGLSFLLVLLVWGVCAKLLRGLIHATPLSLVDRLAGAGFGLLRGLLICVAAVLVVSMTPAVKSEIWTQSQLVPGLKVVLQVARPALPEEVLKWIPA</sequence>
<keyword evidence="2 5" id="KW-0812">Transmembrane</keyword>
<protein>
    <submittedName>
        <fullName evidence="6">CvpA family protein</fullName>
    </submittedName>
</protein>
<comment type="caution">
    <text evidence="6">The sequence shown here is derived from an EMBL/GenBank/DDBJ whole genome shotgun (WGS) entry which is preliminary data.</text>
</comment>